<evidence type="ECO:0000313" key="4">
    <source>
        <dbReference type="EMBL" id="VAW02045.1"/>
    </source>
</evidence>
<feature type="non-terminal residue" evidence="4">
    <location>
        <position position="1"/>
    </location>
</feature>
<proteinExistence type="predicted"/>
<reference evidence="4" key="1">
    <citation type="submission" date="2018-06" db="EMBL/GenBank/DDBJ databases">
        <authorList>
            <person name="Zhirakovskaya E."/>
        </authorList>
    </citation>
    <scope>NUCLEOTIDE SEQUENCE</scope>
</reference>
<evidence type="ECO:0000256" key="2">
    <source>
        <dbReference type="ARBA" id="ARBA00023136"/>
    </source>
</evidence>
<comment type="subcellular location">
    <subcellularLocation>
        <location evidence="1">Cell outer membrane</location>
    </subcellularLocation>
</comment>
<sequence length="97" mass="10408">VEGLRTNITWRYFGGVTNDSAAPAPVETSLGAANYFDVSVQWEFMEGVVGRAGVNNVFEDAFPISISSGPASNGNNNTYPGVYDTGRFFFFGLDVAL</sequence>
<protein>
    <submittedName>
        <fullName evidence="4">Uncharacterized protein</fullName>
    </submittedName>
</protein>
<dbReference type="Gene3D" id="2.40.170.20">
    <property type="entry name" value="TonB-dependent receptor, beta-barrel domain"/>
    <property type="match status" value="1"/>
</dbReference>
<keyword evidence="3" id="KW-0998">Cell outer membrane</keyword>
<dbReference type="AlphaFoldDB" id="A0A3B0S6R9"/>
<name>A0A3B0S6R9_9ZZZZ</name>
<accession>A0A3B0S6R9</accession>
<gene>
    <name evidence="4" type="ORF">MNBD_ALPHA06-1901</name>
</gene>
<evidence type="ECO:0000256" key="1">
    <source>
        <dbReference type="ARBA" id="ARBA00004442"/>
    </source>
</evidence>
<dbReference type="GO" id="GO:0009279">
    <property type="term" value="C:cell outer membrane"/>
    <property type="evidence" value="ECO:0007669"/>
    <property type="project" value="UniProtKB-SubCell"/>
</dbReference>
<dbReference type="EMBL" id="UOEE01000331">
    <property type="protein sequence ID" value="VAW02045.1"/>
    <property type="molecule type" value="Genomic_DNA"/>
</dbReference>
<organism evidence="4">
    <name type="scientific">hydrothermal vent metagenome</name>
    <dbReference type="NCBI Taxonomy" id="652676"/>
    <lineage>
        <taxon>unclassified sequences</taxon>
        <taxon>metagenomes</taxon>
        <taxon>ecological metagenomes</taxon>
    </lineage>
</organism>
<dbReference type="SUPFAM" id="SSF56935">
    <property type="entry name" value="Porins"/>
    <property type="match status" value="1"/>
</dbReference>
<evidence type="ECO:0000256" key="3">
    <source>
        <dbReference type="ARBA" id="ARBA00023237"/>
    </source>
</evidence>
<dbReference type="InterPro" id="IPR036942">
    <property type="entry name" value="Beta-barrel_TonB_sf"/>
</dbReference>
<keyword evidence="2" id="KW-0472">Membrane</keyword>